<sequence>MPKIFTDTTRNLTVYIYSDDHEPAHVHIFIGRKRQRDQPNVKIAIGNEFQKPCLITKPAQFSRKEAIAALKLVAEHQEEFLRRWHEIHG</sequence>
<keyword evidence="2" id="KW-1185">Reference proteome</keyword>
<proteinExistence type="predicted"/>
<dbReference type="Proteomes" id="UP001526426">
    <property type="component" value="Unassembled WGS sequence"/>
</dbReference>
<dbReference type="EMBL" id="JAIHOM010000058">
    <property type="protein sequence ID" value="MCW6037137.1"/>
    <property type="molecule type" value="Genomic_DNA"/>
</dbReference>
<accession>A0ABT3L7I1</accession>
<gene>
    <name evidence="1" type="ORF">K4A83_12780</name>
</gene>
<reference evidence="1 2" key="1">
    <citation type="submission" date="2021-08" db="EMBL/GenBank/DDBJ databases">
        <title>Draft genome sequence of Spirulina subsalsa with high tolerance to salinity and hype-accumulation of phycocyanin.</title>
        <authorList>
            <person name="Pei H."/>
            <person name="Jiang L."/>
        </authorList>
    </citation>
    <scope>NUCLEOTIDE SEQUENCE [LARGE SCALE GENOMIC DNA]</scope>
    <source>
        <strain evidence="1 2">FACHB-351</strain>
    </source>
</reference>
<name>A0ABT3L7I1_9CYAN</name>
<organism evidence="1 2">
    <name type="scientific">Spirulina subsalsa FACHB-351</name>
    <dbReference type="NCBI Taxonomy" id="234711"/>
    <lineage>
        <taxon>Bacteria</taxon>
        <taxon>Bacillati</taxon>
        <taxon>Cyanobacteriota</taxon>
        <taxon>Cyanophyceae</taxon>
        <taxon>Spirulinales</taxon>
        <taxon>Spirulinaceae</taxon>
        <taxon>Spirulina</taxon>
    </lineage>
</organism>
<dbReference type="Pfam" id="PF13711">
    <property type="entry name" value="DUF4160"/>
    <property type="match status" value="1"/>
</dbReference>
<comment type="caution">
    <text evidence="1">The sequence shown here is derived from an EMBL/GenBank/DDBJ whole genome shotgun (WGS) entry which is preliminary data.</text>
</comment>
<protein>
    <submittedName>
        <fullName evidence="1">DUF4160 domain-containing protein</fullName>
    </submittedName>
</protein>
<dbReference type="InterPro" id="IPR025427">
    <property type="entry name" value="DUF4160"/>
</dbReference>
<evidence type="ECO:0000313" key="1">
    <source>
        <dbReference type="EMBL" id="MCW6037137.1"/>
    </source>
</evidence>
<dbReference type="RefSeq" id="WP_265264974.1">
    <property type="nucleotide sequence ID" value="NZ_JAIHOM010000058.1"/>
</dbReference>
<evidence type="ECO:0000313" key="2">
    <source>
        <dbReference type="Proteomes" id="UP001526426"/>
    </source>
</evidence>